<protein>
    <recommendedName>
        <fullName evidence="9">alcohol dehydrogenase (NADP(+))</fullName>
        <ecNumber evidence="9">1.1.1.2</ecNumber>
    </recommendedName>
</protein>
<dbReference type="Gene3D" id="3.90.180.10">
    <property type="entry name" value="Medium-chain alcohol dehydrogenases, catalytic domain"/>
    <property type="match status" value="1"/>
</dbReference>
<organism evidence="16 17">
    <name type="scientific">Cercophora scortea</name>
    <dbReference type="NCBI Taxonomy" id="314031"/>
    <lineage>
        <taxon>Eukaryota</taxon>
        <taxon>Fungi</taxon>
        <taxon>Dikarya</taxon>
        <taxon>Ascomycota</taxon>
        <taxon>Pezizomycotina</taxon>
        <taxon>Sordariomycetes</taxon>
        <taxon>Sordariomycetidae</taxon>
        <taxon>Sordariales</taxon>
        <taxon>Lasiosphaeriaceae</taxon>
        <taxon>Cercophora</taxon>
    </lineage>
</organism>
<proteinExistence type="inferred from homology"/>
<comment type="catalytic activity">
    <reaction evidence="10">
        <text>a primary alcohol + NADP(+) = an aldehyde + NADPH + H(+)</text>
        <dbReference type="Rhea" id="RHEA:15937"/>
        <dbReference type="ChEBI" id="CHEBI:15378"/>
        <dbReference type="ChEBI" id="CHEBI:15734"/>
        <dbReference type="ChEBI" id="CHEBI:17478"/>
        <dbReference type="ChEBI" id="CHEBI:57783"/>
        <dbReference type="ChEBI" id="CHEBI:58349"/>
        <dbReference type="EC" id="1.1.1.2"/>
    </reaction>
    <physiologicalReaction direction="left-to-right" evidence="10">
        <dbReference type="Rhea" id="RHEA:15938"/>
    </physiologicalReaction>
    <physiologicalReaction direction="right-to-left" evidence="10">
        <dbReference type="Rhea" id="RHEA:15939"/>
    </physiologicalReaction>
</comment>
<dbReference type="InterPro" id="IPR002328">
    <property type="entry name" value="ADH_Zn_CS"/>
</dbReference>
<dbReference type="Pfam" id="PF08240">
    <property type="entry name" value="ADH_N"/>
    <property type="match status" value="1"/>
</dbReference>
<dbReference type="SUPFAM" id="SSF50129">
    <property type="entry name" value="GroES-like"/>
    <property type="match status" value="1"/>
</dbReference>
<keyword evidence="4" id="KW-0597">Phosphoprotein</keyword>
<evidence type="ECO:0000313" key="16">
    <source>
        <dbReference type="EMBL" id="KAK3331612.1"/>
    </source>
</evidence>
<keyword evidence="12" id="KW-0472">Membrane</keyword>
<feature type="transmembrane region" description="Helical" evidence="12">
    <location>
        <begin position="22"/>
        <end position="42"/>
    </location>
</feature>
<name>A0AAE0IUU8_9PEZI</name>
<evidence type="ECO:0000256" key="8">
    <source>
        <dbReference type="ARBA" id="ARBA00023002"/>
    </source>
</evidence>
<dbReference type="InterPro" id="IPR047109">
    <property type="entry name" value="CAD-like"/>
</dbReference>
<reference evidence="16" key="1">
    <citation type="journal article" date="2023" name="Mol. Phylogenet. Evol.">
        <title>Genome-scale phylogeny and comparative genomics of the fungal order Sordariales.</title>
        <authorList>
            <person name="Hensen N."/>
            <person name="Bonometti L."/>
            <person name="Westerberg I."/>
            <person name="Brannstrom I.O."/>
            <person name="Guillou S."/>
            <person name="Cros-Aarteil S."/>
            <person name="Calhoun S."/>
            <person name="Haridas S."/>
            <person name="Kuo A."/>
            <person name="Mondo S."/>
            <person name="Pangilinan J."/>
            <person name="Riley R."/>
            <person name="LaButti K."/>
            <person name="Andreopoulos B."/>
            <person name="Lipzen A."/>
            <person name="Chen C."/>
            <person name="Yan M."/>
            <person name="Daum C."/>
            <person name="Ng V."/>
            <person name="Clum A."/>
            <person name="Steindorff A."/>
            <person name="Ohm R.A."/>
            <person name="Martin F."/>
            <person name="Silar P."/>
            <person name="Natvig D.O."/>
            <person name="Lalanne C."/>
            <person name="Gautier V."/>
            <person name="Ament-Velasquez S.L."/>
            <person name="Kruys A."/>
            <person name="Hutchinson M.I."/>
            <person name="Powell A.J."/>
            <person name="Barry K."/>
            <person name="Miller A.N."/>
            <person name="Grigoriev I.V."/>
            <person name="Debuchy R."/>
            <person name="Gladieux P."/>
            <person name="Hiltunen Thoren M."/>
            <person name="Johannesson H."/>
        </authorList>
    </citation>
    <scope>NUCLEOTIDE SEQUENCE</scope>
    <source>
        <strain evidence="16">SMH4131-1</strain>
    </source>
</reference>
<dbReference type="GO" id="GO:0008106">
    <property type="term" value="F:alcohol dehydrogenase (NADP+) activity"/>
    <property type="evidence" value="ECO:0007669"/>
    <property type="project" value="UniProtKB-EC"/>
</dbReference>
<keyword evidence="8" id="KW-0560">Oxidoreductase</keyword>
<evidence type="ECO:0000256" key="4">
    <source>
        <dbReference type="ARBA" id="ARBA00022553"/>
    </source>
</evidence>
<evidence type="ECO:0000256" key="5">
    <source>
        <dbReference type="ARBA" id="ARBA00022723"/>
    </source>
</evidence>
<keyword evidence="7" id="KW-0521">NADP</keyword>
<feature type="domain" description="DUF7704" evidence="15">
    <location>
        <begin position="19"/>
        <end position="155"/>
    </location>
</feature>
<evidence type="ECO:0000256" key="12">
    <source>
        <dbReference type="SAM" id="Phobius"/>
    </source>
</evidence>
<comment type="similarity">
    <text evidence="2 11">Belongs to the zinc-containing alcohol dehydrogenase family.</text>
</comment>
<evidence type="ECO:0000259" key="15">
    <source>
        <dbReference type="Pfam" id="PF24803"/>
    </source>
</evidence>
<dbReference type="GO" id="GO:0008270">
    <property type="term" value="F:zinc ion binding"/>
    <property type="evidence" value="ECO:0007669"/>
    <property type="project" value="InterPro"/>
</dbReference>
<feature type="domain" description="Alcohol dehydrogenase-like C-terminal" evidence="13">
    <location>
        <begin position="341"/>
        <end position="466"/>
    </location>
</feature>
<comment type="cofactor">
    <cofactor evidence="1 11">
        <name>Zn(2+)</name>
        <dbReference type="ChEBI" id="CHEBI:29105"/>
    </cofactor>
</comment>
<dbReference type="Pfam" id="PF24803">
    <property type="entry name" value="DUF7704"/>
    <property type="match status" value="1"/>
</dbReference>
<feature type="domain" description="Alcohol dehydrogenase-like N-terminal" evidence="14">
    <location>
        <begin position="184"/>
        <end position="302"/>
    </location>
</feature>
<sequence length="512" mass="56198">MAVVEVGVESIRSVAKGHSLPLVYRLFFLLIEPISALVGAYYAFFRQSEYLQLTHAASAPHYVPRGTSIVLSQLANLYFLFAINEALVLRATSDLRVWKTVLFGLLIADLGHLYSVRQLGPQIYWSVSSWNAIDWGNIAFVYLGASLRIAFLADVDQFTGFQVNGPDTWLKFHKNEFQPKPFGDYDIDIKIECCGVCGSDVHTISGGWGEQHFPLAVGHEIVGKAIRVGPKVTLIKEGQRVGVGAQSYSCLDCRQCNNDNETYCKHQLDTYGAVWPDTGIVSQGGYSSHVRTHEHWVFPIPDALPSTVAAPMLCAGLTAYSPLVRNGCGPGKKVGIVGLGGIGHLGLLFAKALGAEVWAISRTHAKEADALKMGADGFLATSDKDWNVPHAMTFDLIVNTANSFEGFDLDAYLSLLDVHAKWVSVGLPEGDEGIKVRNQTFLSNGCFFGSSHLGSRKETLAMLQLAADKGIRTWVQEYPISDNNLAEVMTKLEKNDVKYRFCMTNYEDQFGA</sequence>
<evidence type="ECO:0000256" key="2">
    <source>
        <dbReference type="ARBA" id="ARBA00008072"/>
    </source>
</evidence>
<keyword evidence="12" id="KW-1133">Transmembrane helix</keyword>
<keyword evidence="6 11" id="KW-0862">Zinc</keyword>
<dbReference type="SUPFAM" id="SSF51735">
    <property type="entry name" value="NAD(P)-binding Rossmann-fold domains"/>
    <property type="match status" value="1"/>
</dbReference>
<evidence type="ECO:0000256" key="11">
    <source>
        <dbReference type="RuleBase" id="RU361277"/>
    </source>
</evidence>
<dbReference type="GO" id="GO:0006066">
    <property type="term" value="P:alcohol metabolic process"/>
    <property type="evidence" value="ECO:0007669"/>
    <property type="project" value="UniProtKB-ARBA"/>
</dbReference>
<dbReference type="FunFam" id="3.40.50.720:FF:000158">
    <property type="entry name" value="Zinc-binding alcohol dehydrogenase"/>
    <property type="match status" value="1"/>
</dbReference>
<dbReference type="InterPro" id="IPR056121">
    <property type="entry name" value="DUF7704"/>
</dbReference>
<dbReference type="Gene3D" id="3.40.50.720">
    <property type="entry name" value="NAD(P)-binding Rossmann-like Domain"/>
    <property type="match status" value="1"/>
</dbReference>
<dbReference type="PROSITE" id="PS00059">
    <property type="entry name" value="ADH_ZINC"/>
    <property type="match status" value="1"/>
</dbReference>
<dbReference type="InterPro" id="IPR011032">
    <property type="entry name" value="GroES-like_sf"/>
</dbReference>
<dbReference type="InterPro" id="IPR013154">
    <property type="entry name" value="ADH-like_N"/>
</dbReference>
<keyword evidence="12" id="KW-0812">Transmembrane</keyword>
<evidence type="ECO:0000313" key="17">
    <source>
        <dbReference type="Proteomes" id="UP001286456"/>
    </source>
</evidence>
<evidence type="ECO:0000256" key="3">
    <source>
        <dbReference type="ARBA" id="ARBA00011738"/>
    </source>
</evidence>
<dbReference type="InterPro" id="IPR036291">
    <property type="entry name" value="NAD(P)-bd_dom_sf"/>
</dbReference>
<gene>
    <name evidence="16" type="ORF">B0T19DRAFT_448131</name>
</gene>
<evidence type="ECO:0000259" key="13">
    <source>
        <dbReference type="Pfam" id="PF00107"/>
    </source>
</evidence>
<evidence type="ECO:0000256" key="7">
    <source>
        <dbReference type="ARBA" id="ARBA00022857"/>
    </source>
</evidence>
<dbReference type="PANTHER" id="PTHR42683">
    <property type="entry name" value="ALDEHYDE REDUCTASE"/>
    <property type="match status" value="1"/>
</dbReference>
<comment type="caution">
    <text evidence="16">The sequence shown here is derived from an EMBL/GenBank/DDBJ whole genome shotgun (WGS) entry which is preliminary data.</text>
</comment>
<dbReference type="Pfam" id="PF00107">
    <property type="entry name" value="ADH_zinc_N"/>
    <property type="match status" value="1"/>
</dbReference>
<keyword evidence="5 11" id="KW-0479">Metal-binding</keyword>
<keyword evidence="17" id="KW-1185">Reference proteome</keyword>
<dbReference type="EMBL" id="JAUEPO010000002">
    <property type="protein sequence ID" value="KAK3331612.1"/>
    <property type="molecule type" value="Genomic_DNA"/>
</dbReference>
<evidence type="ECO:0000256" key="10">
    <source>
        <dbReference type="ARBA" id="ARBA00050997"/>
    </source>
</evidence>
<dbReference type="AlphaFoldDB" id="A0AAE0IUU8"/>
<evidence type="ECO:0000256" key="9">
    <source>
        <dbReference type="ARBA" id="ARBA00024074"/>
    </source>
</evidence>
<evidence type="ECO:0000256" key="1">
    <source>
        <dbReference type="ARBA" id="ARBA00001947"/>
    </source>
</evidence>
<dbReference type="CDD" id="cd05283">
    <property type="entry name" value="CAD1"/>
    <property type="match status" value="1"/>
</dbReference>
<comment type="subunit">
    <text evidence="3">Homodimer.</text>
</comment>
<evidence type="ECO:0000256" key="6">
    <source>
        <dbReference type="ARBA" id="ARBA00022833"/>
    </source>
</evidence>
<dbReference type="Proteomes" id="UP001286456">
    <property type="component" value="Unassembled WGS sequence"/>
</dbReference>
<dbReference type="EC" id="1.1.1.2" evidence="9"/>
<dbReference type="InterPro" id="IPR013149">
    <property type="entry name" value="ADH-like_C"/>
</dbReference>
<accession>A0AAE0IUU8</accession>
<evidence type="ECO:0000259" key="14">
    <source>
        <dbReference type="Pfam" id="PF08240"/>
    </source>
</evidence>
<reference evidence="16" key="2">
    <citation type="submission" date="2023-06" db="EMBL/GenBank/DDBJ databases">
        <authorList>
            <consortium name="Lawrence Berkeley National Laboratory"/>
            <person name="Haridas S."/>
            <person name="Hensen N."/>
            <person name="Bonometti L."/>
            <person name="Westerberg I."/>
            <person name="Brannstrom I.O."/>
            <person name="Guillou S."/>
            <person name="Cros-Aarteil S."/>
            <person name="Calhoun S."/>
            <person name="Kuo A."/>
            <person name="Mondo S."/>
            <person name="Pangilinan J."/>
            <person name="Riley R."/>
            <person name="Labutti K."/>
            <person name="Andreopoulos B."/>
            <person name="Lipzen A."/>
            <person name="Chen C."/>
            <person name="Yanf M."/>
            <person name="Daum C."/>
            <person name="Ng V."/>
            <person name="Clum A."/>
            <person name="Steindorff A."/>
            <person name="Ohm R."/>
            <person name="Martin F."/>
            <person name="Silar P."/>
            <person name="Natvig D."/>
            <person name="Lalanne C."/>
            <person name="Gautier V."/>
            <person name="Ament-Velasquez S.L."/>
            <person name="Kruys A."/>
            <person name="Hutchinson M.I."/>
            <person name="Powell A.J."/>
            <person name="Barry K."/>
            <person name="Miller A.N."/>
            <person name="Grigoriev I.V."/>
            <person name="Debuchy R."/>
            <person name="Gladieux P."/>
            <person name="Thoren M.H."/>
            <person name="Johannesson H."/>
        </authorList>
    </citation>
    <scope>NUCLEOTIDE SEQUENCE</scope>
    <source>
        <strain evidence="16">SMH4131-1</strain>
    </source>
</reference>